<keyword evidence="7" id="KW-0812">Transmembrane</keyword>
<dbReference type="EMBL" id="RQXX01000007">
    <property type="protein sequence ID" value="RVV96833.1"/>
    <property type="molecule type" value="Genomic_DNA"/>
</dbReference>
<feature type="region of interest" description="Disordered" evidence="6">
    <location>
        <begin position="185"/>
        <end position="225"/>
    </location>
</feature>
<feature type="domain" description="HYDIN/VesB/CFA65-like Ig-like" evidence="8">
    <location>
        <begin position="347"/>
        <end position="431"/>
    </location>
</feature>
<dbReference type="OrthoDB" id="9773411at2"/>
<evidence type="ECO:0000256" key="4">
    <source>
        <dbReference type="ARBA" id="ARBA00023069"/>
    </source>
</evidence>
<comment type="caution">
    <text evidence="9">The sequence shown here is derived from an EMBL/GenBank/DDBJ whole genome shotgun (WGS) entry which is preliminary data.</text>
</comment>
<keyword evidence="10" id="KW-1185">Reference proteome</keyword>
<keyword evidence="5" id="KW-0966">Cell projection</keyword>
<name>A0A438ADP5_9RHOB</name>
<feature type="region of interest" description="Disordered" evidence="6">
    <location>
        <begin position="1"/>
        <end position="20"/>
    </location>
</feature>
<organism evidence="9 10">
    <name type="scientific">Mesobaculum littorinae</name>
    <dbReference type="NCBI Taxonomy" id="2486419"/>
    <lineage>
        <taxon>Bacteria</taxon>
        <taxon>Pseudomonadati</taxon>
        <taxon>Pseudomonadota</taxon>
        <taxon>Alphaproteobacteria</taxon>
        <taxon>Rhodobacterales</taxon>
        <taxon>Roseobacteraceae</taxon>
        <taxon>Mesobaculum</taxon>
    </lineage>
</organism>
<keyword evidence="7" id="KW-1133">Transmembrane helix</keyword>
<feature type="compositionally biased region" description="Low complexity" evidence="6">
    <location>
        <begin position="185"/>
        <end position="198"/>
    </location>
</feature>
<dbReference type="Pfam" id="PF22544">
    <property type="entry name" value="HYDIN_VesB_CFA65-like_Ig"/>
    <property type="match status" value="1"/>
</dbReference>
<evidence type="ECO:0000256" key="3">
    <source>
        <dbReference type="ARBA" id="ARBA00022490"/>
    </source>
</evidence>
<evidence type="ECO:0000313" key="10">
    <source>
        <dbReference type="Proteomes" id="UP000285908"/>
    </source>
</evidence>
<keyword evidence="3" id="KW-0963">Cytoplasm</keyword>
<feature type="non-terminal residue" evidence="9">
    <location>
        <position position="458"/>
    </location>
</feature>
<feature type="compositionally biased region" description="Polar residues" evidence="6">
    <location>
        <begin position="202"/>
        <end position="225"/>
    </location>
</feature>
<protein>
    <submittedName>
        <fullName evidence="9">Choice-of-anchor D domain-containing protein</fullName>
    </submittedName>
</protein>
<feature type="compositionally biased region" description="Acidic residues" evidence="6">
    <location>
        <begin position="447"/>
        <end position="458"/>
    </location>
</feature>
<evidence type="ECO:0000256" key="1">
    <source>
        <dbReference type="ARBA" id="ARBA00004138"/>
    </source>
</evidence>
<evidence type="ECO:0000313" key="9">
    <source>
        <dbReference type="EMBL" id="RVV96833.1"/>
    </source>
</evidence>
<dbReference type="GO" id="GO:0005737">
    <property type="term" value="C:cytoplasm"/>
    <property type="evidence" value="ECO:0007669"/>
    <property type="project" value="UniProtKB-SubCell"/>
</dbReference>
<dbReference type="NCBIfam" id="NF012200">
    <property type="entry name" value="choice_anch_D"/>
    <property type="match status" value="2"/>
</dbReference>
<evidence type="ECO:0000256" key="7">
    <source>
        <dbReference type="SAM" id="Phobius"/>
    </source>
</evidence>
<dbReference type="RefSeq" id="WP_127907627.1">
    <property type="nucleotide sequence ID" value="NZ_RQXX01000007.1"/>
</dbReference>
<comment type="subcellular location">
    <subcellularLocation>
        <location evidence="1">Cell projection</location>
        <location evidence="1">Cilium</location>
    </subcellularLocation>
    <subcellularLocation>
        <location evidence="2">Cytoplasm</location>
    </subcellularLocation>
</comment>
<sequence>MTTGETTLPQDHGKSRAELDAGDINVFTNLPNQARPADARAVSRAARQLRVWILGLLALMFWIGTAPASSAAVTDCPTVGSGEQIALNFTDDNCFNLDNDPTPPNTDYSEDFLLIEDQGNQSGLTNFDLYEDSTDPRILSISVDSVAIGAGGNIYTTDCSSGCEITGSHGGASIQSFTYTYSSSTDSGSIGSSAPSAPEIEITNSDSGRSVADGSTDTLTSTAAAGTPETVTYTIRNTGDAPLTLTTPTVGGNVTNQSNVTVNNLTLGATNIAPSSSTTLVVNYTPTLAGSYGFDLSLANNDADENPYNIAVSGTATGAPEIAVSSSEGGTVTDGGTDAQGSEAAGVQKTVTYTVTNSNSGTDDLTLATATSSSASNVTVDAISAPGATTVAPGGSTTFTVQYTPTLAGAFSFALSFTNDDADETPYDIAVSGTATGAPEIAVSSSEGDEVEDGGTDA</sequence>
<dbReference type="InterPro" id="IPR053879">
    <property type="entry name" value="HYDIN_VesB_CFA65-like_Ig"/>
</dbReference>
<dbReference type="InterPro" id="IPR013783">
    <property type="entry name" value="Ig-like_fold"/>
</dbReference>
<dbReference type="InterPro" id="IPR017868">
    <property type="entry name" value="Filamin/ABP280_repeat-like"/>
</dbReference>
<keyword evidence="4" id="KW-0969">Cilium</keyword>
<feature type="transmembrane region" description="Helical" evidence="7">
    <location>
        <begin position="49"/>
        <end position="68"/>
    </location>
</feature>
<dbReference type="Proteomes" id="UP000285908">
    <property type="component" value="Unassembled WGS sequence"/>
</dbReference>
<proteinExistence type="predicted"/>
<evidence type="ECO:0000256" key="6">
    <source>
        <dbReference type="SAM" id="MobiDB-lite"/>
    </source>
</evidence>
<dbReference type="AlphaFoldDB" id="A0A438ADP5"/>
<feature type="region of interest" description="Disordered" evidence="6">
    <location>
        <begin position="435"/>
        <end position="458"/>
    </location>
</feature>
<evidence type="ECO:0000256" key="5">
    <source>
        <dbReference type="ARBA" id="ARBA00023273"/>
    </source>
</evidence>
<evidence type="ECO:0000256" key="2">
    <source>
        <dbReference type="ARBA" id="ARBA00004496"/>
    </source>
</evidence>
<gene>
    <name evidence="9" type="ORF">EKE94_15920</name>
</gene>
<evidence type="ECO:0000259" key="8">
    <source>
        <dbReference type="Pfam" id="PF22544"/>
    </source>
</evidence>
<reference evidence="9 10" key="1">
    <citation type="submission" date="2018-11" db="EMBL/GenBank/DDBJ databases">
        <title>Mesobaculum littorinae gen. nov., sp. nov., isolated from Littorina scabra that represents a novel genus of the order Rhodobacteraceae.</title>
        <authorList>
            <person name="Li F."/>
        </authorList>
    </citation>
    <scope>NUCLEOTIDE SEQUENCE [LARGE SCALE GENOMIC DNA]</scope>
    <source>
        <strain evidence="9 10">M0103</strain>
    </source>
</reference>
<keyword evidence="7" id="KW-0472">Membrane</keyword>
<accession>A0A438ADP5</accession>
<dbReference type="PROSITE" id="PS50194">
    <property type="entry name" value="FILAMIN_REPEAT"/>
    <property type="match status" value="2"/>
</dbReference>
<dbReference type="Gene3D" id="2.60.40.10">
    <property type="entry name" value="Immunoglobulins"/>
    <property type="match status" value="2"/>
</dbReference>